<gene>
    <name evidence="1" type="ORF">HYPSUDRAFT_374588</name>
</gene>
<dbReference type="AlphaFoldDB" id="A0A0D2MP80"/>
<evidence type="ECO:0000313" key="1">
    <source>
        <dbReference type="EMBL" id="KJA25693.1"/>
    </source>
</evidence>
<reference evidence="2" key="1">
    <citation type="submission" date="2014-04" db="EMBL/GenBank/DDBJ databases">
        <title>Evolutionary Origins and Diversification of the Mycorrhizal Mutualists.</title>
        <authorList>
            <consortium name="DOE Joint Genome Institute"/>
            <consortium name="Mycorrhizal Genomics Consortium"/>
            <person name="Kohler A."/>
            <person name="Kuo A."/>
            <person name="Nagy L.G."/>
            <person name="Floudas D."/>
            <person name="Copeland A."/>
            <person name="Barry K.W."/>
            <person name="Cichocki N."/>
            <person name="Veneault-Fourrey C."/>
            <person name="LaButti K."/>
            <person name="Lindquist E.A."/>
            <person name="Lipzen A."/>
            <person name="Lundell T."/>
            <person name="Morin E."/>
            <person name="Murat C."/>
            <person name="Riley R."/>
            <person name="Ohm R."/>
            <person name="Sun H."/>
            <person name="Tunlid A."/>
            <person name="Henrissat B."/>
            <person name="Grigoriev I.V."/>
            <person name="Hibbett D.S."/>
            <person name="Martin F."/>
        </authorList>
    </citation>
    <scope>NUCLEOTIDE SEQUENCE [LARGE SCALE GENOMIC DNA]</scope>
    <source>
        <strain evidence="2">FD-334 SS-4</strain>
    </source>
</reference>
<protein>
    <submittedName>
        <fullName evidence="1">Uncharacterized protein</fullName>
    </submittedName>
</protein>
<keyword evidence="2" id="KW-1185">Reference proteome</keyword>
<proteinExistence type="predicted"/>
<dbReference type="Proteomes" id="UP000054270">
    <property type="component" value="Unassembled WGS sequence"/>
</dbReference>
<dbReference type="EMBL" id="KN817530">
    <property type="protein sequence ID" value="KJA25693.1"/>
    <property type="molecule type" value="Genomic_DNA"/>
</dbReference>
<name>A0A0D2MP80_HYPSF</name>
<sequence length="89" mass="9858">MVWSRLDLMLSTNITTCANSKPSILSTSSIFVAVHLLVFLQRSSLYHINSINPSLLFLSQSYIPVSCTQPHEGDVGTLLILTIDAVIYF</sequence>
<accession>A0A0D2MP80</accession>
<evidence type="ECO:0000313" key="2">
    <source>
        <dbReference type="Proteomes" id="UP000054270"/>
    </source>
</evidence>
<organism evidence="1 2">
    <name type="scientific">Hypholoma sublateritium (strain FD-334 SS-4)</name>
    <dbReference type="NCBI Taxonomy" id="945553"/>
    <lineage>
        <taxon>Eukaryota</taxon>
        <taxon>Fungi</taxon>
        <taxon>Dikarya</taxon>
        <taxon>Basidiomycota</taxon>
        <taxon>Agaricomycotina</taxon>
        <taxon>Agaricomycetes</taxon>
        <taxon>Agaricomycetidae</taxon>
        <taxon>Agaricales</taxon>
        <taxon>Agaricineae</taxon>
        <taxon>Strophariaceae</taxon>
        <taxon>Hypholoma</taxon>
    </lineage>
</organism>